<organism evidence="1 2">
    <name type="scientific">Oopsacas minuta</name>
    <dbReference type="NCBI Taxonomy" id="111878"/>
    <lineage>
        <taxon>Eukaryota</taxon>
        <taxon>Metazoa</taxon>
        <taxon>Porifera</taxon>
        <taxon>Hexactinellida</taxon>
        <taxon>Hexasterophora</taxon>
        <taxon>Lyssacinosida</taxon>
        <taxon>Leucopsacidae</taxon>
        <taxon>Oopsacas</taxon>
    </lineage>
</organism>
<keyword evidence="2" id="KW-1185">Reference proteome</keyword>
<evidence type="ECO:0000313" key="2">
    <source>
        <dbReference type="Proteomes" id="UP001165289"/>
    </source>
</evidence>
<name>A0AAV7JNI5_9METZ</name>
<dbReference type="AlphaFoldDB" id="A0AAV7JNI5"/>
<proteinExistence type="predicted"/>
<dbReference type="Proteomes" id="UP001165289">
    <property type="component" value="Unassembled WGS sequence"/>
</dbReference>
<accession>A0AAV7JNI5</accession>
<gene>
    <name evidence="1" type="ORF">LOD99_6220</name>
</gene>
<dbReference type="EMBL" id="JAKMXF010000315">
    <property type="protein sequence ID" value="KAI6650005.1"/>
    <property type="molecule type" value="Genomic_DNA"/>
</dbReference>
<reference evidence="1 2" key="1">
    <citation type="journal article" date="2023" name="BMC Biol.">
        <title>The compact genome of the sponge Oopsacas minuta (Hexactinellida) is lacking key metazoan core genes.</title>
        <authorList>
            <person name="Santini S."/>
            <person name="Schenkelaars Q."/>
            <person name="Jourda C."/>
            <person name="Duchesne M."/>
            <person name="Belahbib H."/>
            <person name="Rocher C."/>
            <person name="Selva M."/>
            <person name="Riesgo A."/>
            <person name="Vervoort M."/>
            <person name="Leys S.P."/>
            <person name="Kodjabachian L."/>
            <person name="Le Bivic A."/>
            <person name="Borchiellini C."/>
            <person name="Claverie J.M."/>
            <person name="Renard E."/>
        </authorList>
    </citation>
    <scope>NUCLEOTIDE SEQUENCE [LARGE SCALE GENOMIC DNA]</scope>
    <source>
        <strain evidence="1">SPO-2</strain>
    </source>
</reference>
<comment type="caution">
    <text evidence="1">The sequence shown here is derived from an EMBL/GenBank/DDBJ whole genome shotgun (WGS) entry which is preliminary data.</text>
</comment>
<evidence type="ECO:0000313" key="1">
    <source>
        <dbReference type="EMBL" id="KAI6650005.1"/>
    </source>
</evidence>
<protein>
    <submittedName>
        <fullName evidence="1">Uncharacterized protein</fullName>
    </submittedName>
</protein>
<sequence length="93" mass="10370">MGGSNYRPKKIRPIWSDKSIDFHNIKSGYSKESSISLLIRYRSFESSSSVISVCPSPIHERSPYSSTKSLLTTSQITQTDFTGSSTPRTSSLF</sequence>